<accession>A0A8S9SSS6</accession>
<protein>
    <submittedName>
        <fullName evidence="1">Uncharacterized protein</fullName>
    </submittedName>
</protein>
<organism evidence="1 2">
    <name type="scientific">Brassica cretica</name>
    <name type="common">Mustard</name>
    <dbReference type="NCBI Taxonomy" id="69181"/>
    <lineage>
        <taxon>Eukaryota</taxon>
        <taxon>Viridiplantae</taxon>
        <taxon>Streptophyta</taxon>
        <taxon>Embryophyta</taxon>
        <taxon>Tracheophyta</taxon>
        <taxon>Spermatophyta</taxon>
        <taxon>Magnoliopsida</taxon>
        <taxon>eudicotyledons</taxon>
        <taxon>Gunneridae</taxon>
        <taxon>Pentapetalae</taxon>
        <taxon>rosids</taxon>
        <taxon>malvids</taxon>
        <taxon>Brassicales</taxon>
        <taxon>Brassicaceae</taxon>
        <taxon>Brassiceae</taxon>
        <taxon>Brassica</taxon>
    </lineage>
</organism>
<reference evidence="1" key="1">
    <citation type="submission" date="2019-12" db="EMBL/GenBank/DDBJ databases">
        <title>Genome sequencing and annotation of Brassica cretica.</title>
        <authorList>
            <person name="Studholme D.J."/>
            <person name="Sarris P."/>
        </authorList>
    </citation>
    <scope>NUCLEOTIDE SEQUENCE</scope>
    <source>
        <strain evidence="1">PFS-109/04</strain>
        <tissue evidence="1">Leaf</tissue>
    </source>
</reference>
<dbReference type="Proteomes" id="UP000712600">
    <property type="component" value="Unassembled WGS sequence"/>
</dbReference>
<name>A0A8S9SSS6_BRACR</name>
<dbReference type="EMBL" id="QGKX02000004">
    <property type="protein sequence ID" value="KAF3604007.1"/>
    <property type="molecule type" value="Genomic_DNA"/>
</dbReference>
<proteinExistence type="predicted"/>
<dbReference type="AlphaFoldDB" id="A0A8S9SSS6"/>
<sequence length="467" mass="53671">MYGEEYIEFPHALCDTGASVSILARVITDYLGLQVEHSKELFTFVDCSQRSSGGIVRGLEVQIVGAVCNLCLTLIDPHVHYNPIPVKKPQTSSRRINDPGLIAACHCGAEYETEYSASIKTHTATSIDSAHQKLIDSSPEYWENDYYNPTMAAHTRHTMHMEEYDEDYEEERAIEYIAILDEEDRLLHHSCWKTNAPSIDRTISTSIDTHPHQTSRKRALTDIAYFPSVDTGVNRVREGDCSIGSWADDHHHESYAVETEIHEPGVDEPHEGFTYEELLNMQRCDEVDQQRAEAIGERTRFRQFIDRANRLSIDEKPPSSIDIYPKPSSTVSKTPNYDNQYLTQNEFGIFRDQDGYARAIDGHALQVYSEEIADILQMANGVDNLFMQQRTVPTHQQRVTKKFYDTAGGIDNRFKQMYRHPTRLSIDVDVHPLINRHPEFGRRAFDLFGTGKFYWEEKDEYGVYRND</sequence>
<evidence type="ECO:0000313" key="2">
    <source>
        <dbReference type="Proteomes" id="UP000712600"/>
    </source>
</evidence>
<evidence type="ECO:0000313" key="1">
    <source>
        <dbReference type="EMBL" id="KAF3604007.1"/>
    </source>
</evidence>
<comment type="caution">
    <text evidence="1">The sequence shown here is derived from an EMBL/GenBank/DDBJ whole genome shotgun (WGS) entry which is preliminary data.</text>
</comment>
<gene>
    <name evidence="1" type="ORF">F2Q69_00036090</name>
</gene>